<dbReference type="SUPFAM" id="SSF81383">
    <property type="entry name" value="F-box domain"/>
    <property type="match status" value="1"/>
</dbReference>
<dbReference type="SMART" id="SM00256">
    <property type="entry name" value="FBOX"/>
    <property type="match status" value="1"/>
</dbReference>
<dbReference type="InterPro" id="IPR050796">
    <property type="entry name" value="SCF_F-box_component"/>
</dbReference>
<name>A0A2Z7AC90_9LAMI</name>
<dbReference type="Gene3D" id="1.20.1280.50">
    <property type="match status" value="1"/>
</dbReference>
<dbReference type="PROSITE" id="PS50181">
    <property type="entry name" value="FBOX"/>
    <property type="match status" value="1"/>
</dbReference>
<dbReference type="InterPro" id="IPR006527">
    <property type="entry name" value="F-box-assoc_dom_typ1"/>
</dbReference>
<gene>
    <name evidence="2" type="ORF">F511_12076</name>
</gene>
<dbReference type="Pfam" id="PF07734">
    <property type="entry name" value="FBA_1"/>
    <property type="match status" value="1"/>
</dbReference>
<dbReference type="PANTHER" id="PTHR31672:SF13">
    <property type="entry name" value="F-BOX PROTEIN CPR30-LIKE"/>
    <property type="match status" value="1"/>
</dbReference>
<sequence length="366" mass="41245">MNLSEDVIVEILSKLPVKSLVRFRCVCKSWYVLVRDPTFITKHYKNLSSKEGDHLLVIKRDNITNGRVVSLLKNGRDIAFGDRELPPFFNATFGHVRLIGPCNGIVALYGFHDNIALWNPIIGDLKLLLASQLPRLCHAKIRGGDLGIGFDPITNDFKVVQILFCVCPESHLTSQVEIYSSKTNSWKKHGSSMPANIMYYNTWSMVYKNETFCWWAQDSSTEVILSFNMSQEIFETTPLPPGIEALGGEEGITRAIFPLKESIALIVYPIKKVDKTFNIWVLDNSTGAACSWSKVSSIGPLARIHRPLGFWNDGEWILESNGGELVLYNPSNNEIKNLGVYGKRNRLEVVVHKESLFPVNQVQTDK</sequence>
<accession>A0A2Z7AC90</accession>
<evidence type="ECO:0000259" key="1">
    <source>
        <dbReference type="PROSITE" id="PS50181"/>
    </source>
</evidence>
<evidence type="ECO:0000313" key="3">
    <source>
        <dbReference type="Proteomes" id="UP000250235"/>
    </source>
</evidence>
<evidence type="ECO:0000313" key="2">
    <source>
        <dbReference type="EMBL" id="KZV16620.1"/>
    </source>
</evidence>
<organism evidence="2 3">
    <name type="scientific">Dorcoceras hygrometricum</name>
    <dbReference type="NCBI Taxonomy" id="472368"/>
    <lineage>
        <taxon>Eukaryota</taxon>
        <taxon>Viridiplantae</taxon>
        <taxon>Streptophyta</taxon>
        <taxon>Embryophyta</taxon>
        <taxon>Tracheophyta</taxon>
        <taxon>Spermatophyta</taxon>
        <taxon>Magnoliopsida</taxon>
        <taxon>eudicotyledons</taxon>
        <taxon>Gunneridae</taxon>
        <taxon>Pentapetalae</taxon>
        <taxon>asterids</taxon>
        <taxon>lamiids</taxon>
        <taxon>Lamiales</taxon>
        <taxon>Gesneriaceae</taxon>
        <taxon>Didymocarpoideae</taxon>
        <taxon>Trichosporeae</taxon>
        <taxon>Loxocarpinae</taxon>
        <taxon>Dorcoceras</taxon>
    </lineage>
</organism>
<dbReference type="AlphaFoldDB" id="A0A2Z7AC90"/>
<dbReference type="InterPro" id="IPR017451">
    <property type="entry name" value="F-box-assoc_interact_dom"/>
</dbReference>
<dbReference type="InterPro" id="IPR001810">
    <property type="entry name" value="F-box_dom"/>
</dbReference>
<dbReference type="OrthoDB" id="1266170at2759"/>
<dbReference type="PANTHER" id="PTHR31672">
    <property type="entry name" value="BNACNNG10540D PROTEIN"/>
    <property type="match status" value="1"/>
</dbReference>
<dbReference type="InterPro" id="IPR011043">
    <property type="entry name" value="Gal_Oxase/kelch_b-propeller"/>
</dbReference>
<proteinExistence type="predicted"/>
<dbReference type="EMBL" id="KV019034">
    <property type="protein sequence ID" value="KZV16620.1"/>
    <property type="molecule type" value="Genomic_DNA"/>
</dbReference>
<dbReference type="NCBIfam" id="TIGR01640">
    <property type="entry name" value="F_box_assoc_1"/>
    <property type="match status" value="1"/>
</dbReference>
<feature type="domain" description="F-box" evidence="1">
    <location>
        <begin position="1"/>
        <end position="47"/>
    </location>
</feature>
<dbReference type="Pfam" id="PF00646">
    <property type="entry name" value="F-box"/>
    <property type="match status" value="1"/>
</dbReference>
<dbReference type="Proteomes" id="UP000250235">
    <property type="component" value="Unassembled WGS sequence"/>
</dbReference>
<reference evidence="2 3" key="1">
    <citation type="journal article" date="2015" name="Proc. Natl. Acad. Sci. U.S.A.">
        <title>The resurrection genome of Boea hygrometrica: A blueprint for survival of dehydration.</title>
        <authorList>
            <person name="Xiao L."/>
            <person name="Yang G."/>
            <person name="Zhang L."/>
            <person name="Yang X."/>
            <person name="Zhao S."/>
            <person name="Ji Z."/>
            <person name="Zhou Q."/>
            <person name="Hu M."/>
            <person name="Wang Y."/>
            <person name="Chen M."/>
            <person name="Xu Y."/>
            <person name="Jin H."/>
            <person name="Xiao X."/>
            <person name="Hu G."/>
            <person name="Bao F."/>
            <person name="Hu Y."/>
            <person name="Wan P."/>
            <person name="Li L."/>
            <person name="Deng X."/>
            <person name="Kuang T."/>
            <person name="Xiang C."/>
            <person name="Zhu J.K."/>
            <person name="Oliver M.J."/>
            <person name="He Y."/>
        </authorList>
    </citation>
    <scope>NUCLEOTIDE SEQUENCE [LARGE SCALE GENOMIC DNA]</scope>
    <source>
        <strain evidence="3">cv. XS01</strain>
    </source>
</reference>
<protein>
    <recommendedName>
        <fullName evidence="1">F-box domain-containing protein</fullName>
    </recommendedName>
</protein>
<dbReference type="InterPro" id="IPR036047">
    <property type="entry name" value="F-box-like_dom_sf"/>
</dbReference>
<keyword evidence="3" id="KW-1185">Reference proteome</keyword>
<dbReference type="CDD" id="cd22157">
    <property type="entry name" value="F-box_AtFBW1-like"/>
    <property type="match status" value="1"/>
</dbReference>
<dbReference type="SUPFAM" id="SSF50965">
    <property type="entry name" value="Galactose oxidase, central domain"/>
    <property type="match status" value="1"/>
</dbReference>